<sequence>MSIRADFQPRIDEYISDLETFATGAYLREGETDSWEAPYDASALGELRGILEDFLDRLDRVPDDPEAELLEPVVARTLEELTTFNSKHADAVLEPEEFDELNELITDAAAATGATDETLTALPVLE</sequence>
<evidence type="ECO:0000313" key="1">
    <source>
        <dbReference type="EMBL" id="APT88831.1"/>
    </source>
</evidence>
<dbReference type="Proteomes" id="UP000185434">
    <property type="component" value="Chromosome"/>
</dbReference>
<organism evidence="1 2">
    <name type="scientific">Corynebacterium frankenforstense DSM 45800</name>
    <dbReference type="NCBI Taxonomy" id="1437875"/>
    <lineage>
        <taxon>Bacteria</taxon>
        <taxon>Bacillati</taxon>
        <taxon>Actinomycetota</taxon>
        <taxon>Actinomycetes</taxon>
        <taxon>Mycobacteriales</taxon>
        <taxon>Corynebacteriaceae</taxon>
        <taxon>Corynebacterium</taxon>
    </lineage>
</organism>
<dbReference type="EMBL" id="CP009247">
    <property type="protein sequence ID" value="APT88831.1"/>
    <property type="molecule type" value="Genomic_DNA"/>
</dbReference>
<gene>
    <name evidence="1" type="ORF">CFRA_05765</name>
</gene>
<name>A0A1L7CSN5_9CORY</name>
<accession>A0A1L7CSN5</accession>
<dbReference type="OrthoDB" id="4420002at2"/>
<evidence type="ECO:0000313" key="2">
    <source>
        <dbReference type="Proteomes" id="UP000185434"/>
    </source>
</evidence>
<dbReference type="KEGG" id="cfk:CFRA_05765"/>
<proteinExistence type="predicted"/>
<dbReference type="RefSeq" id="WP_075663818.1">
    <property type="nucleotide sequence ID" value="NZ_CP009247.1"/>
</dbReference>
<dbReference type="STRING" id="1437875.CFRA_05765"/>
<reference evidence="1 2" key="1">
    <citation type="submission" date="2014-08" db="EMBL/GenBank/DDBJ databases">
        <title>Complete genome sequence of Corynebacterium frankenforstense ST18(T) (=DSM 45800(T)), isolated from raw cow milk.</title>
        <authorList>
            <person name="Ruckert C."/>
            <person name="Albersmeier A."/>
            <person name="Winkler A."/>
            <person name="Lipski A."/>
            <person name="Kalinowski J."/>
        </authorList>
    </citation>
    <scope>NUCLEOTIDE SEQUENCE [LARGE SCALE GENOMIC DNA]</scope>
    <source>
        <strain evidence="1 2">ST18</strain>
    </source>
</reference>
<protein>
    <submittedName>
        <fullName evidence="1">Uncharacterized protein</fullName>
    </submittedName>
</protein>
<dbReference type="AlphaFoldDB" id="A0A1L7CSN5"/>
<keyword evidence="2" id="KW-1185">Reference proteome</keyword>